<evidence type="ECO:0000313" key="1">
    <source>
        <dbReference type="EMBL" id="KAJ5439446.1"/>
    </source>
</evidence>
<evidence type="ECO:0000313" key="2">
    <source>
        <dbReference type="Proteomes" id="UP001213681"/>
    </source>
</evidence>
<gene>
    <name evidence="1" type="ORF">N7458_010444</name>
</gene>
<protein>
    <submittedName>
        <fullName evidence="1">Uncharacterized protein</fullName>
    </submittedName>
</protein>
<dbReference type="RefSeq" id="XP_056762675.1">
    <property type="nucleotide sequence ID" value="XM_056913826.1"/>
</dbReference>
<reference evidence="1" key="2">
    <citation type="journal article" date="2023" name="IMA Fungus">
        <title>Comparative genomic study of the Penicillium genus elucidates a diverse pangenome and 15 lateral gene transfer events.</title>
        <authorList>
            <person name="Petersen C."/>
            <person name="Sorensen T."/>
            <person name="Nielsen M.R."/>
            <person name="Sondergaard T.E."/>
            <person name="Sorensen J.L."/>
            <person name="Fitzpatrick D.A."/>
            <person name="Frisvad J.C."/>
            <person name="Nielsen K.L."/>
        </authorList>
    </citation>
    <scope>NUCLEOTIDE SEQUENCE</scope>
    <source>
        <strain evidence="1">IBT 16125</strain>
    </source>
</reference>
<dbReference type="GeneID" id="81604069"/>
<proteinExistence type="predicted"/>
<organism evidence="1 2">
    <name type="scientific">Penicillium daleae</name>
    <dbReference type="NCBI Taxonomy" id="63821"/>
    <lineage>
        <taxon>Eukaryota</taxon>
        <taxon>Fungi</taxon>
        <taxon>Dikarya</taxon>
        <taxon>Ascomycota</taxon>
        <taxon>Pezizomycotina</taxon>
        <taxon>Eurotiomycetes</taxon>
        <taxon>Eurotiomycetidae</taxon>
        <taxon>Eurotiales</taxon>
        <taxon>Aspergillaceae</taxon>
        <taxon>Penicillium</taxon>
    </lineage>
</organism>
<dbReference type="AlphaFoldDB" id="A0AAD6C122"/>
<comment type="caution">
    <text evidence="1">The sequence shown here is derived from an EMBL/GenBank/DDBJ whole genome shotgun (WGS) entry which is preliminary data.</text>
</comment>
<keyword evidence="2" id="KW-1185">Reference proteome</keyword>
<accession>A0AAD6C122</accession>
<dbReference type="Proteomes" id="UP001213681">
    <property type="component" value="Unassembled WGS sequence"/>
</dbReference>
<dbReference type="EMBL" id="JAPVEA010000008">
    <property type="protein sequence ID" value="KAJ5439446.1"/>
    <property type="molecule type" value="Genomic_DNA"/>
</dbReference>
<name>A0AAD6C122_9EURO</name>
<reference evidence="1" key="1">
    <citation type="submission" date="2022-12" db="EMBL/GenBank/DDBJ databases">
        <authorList>
            <person name="Petersen C."/>
        </authorList>
    </citation>
    <scope>NUCLEOTIDE SEQUENCE</scope>
    <source>
        <strain evidence="1">IBT 16125</strain>
    </source>
</reference>
<sequence length="121" mass="13509">MPHIPSTNSSLEDECYDAIRKFFDDLEADESVLFEATNKSQQLLDDLRDVDNKHKTSISRRIAPKLKVFVAGVEQFGSALDIVAGSISLMSPIWASVRIVLKVSIARSGYLPLRCKRNISN</sequence>